<reference evidence="4 5" key="1">
    <citation type="journal article" date="2016" name="Nat. Commun.">
        <title>Thousands of microbial genomes shed light on interconnected biogeochemical processes in an aquifer system.</title>
        <authorList>
            <person name="Anantharaman K."/>
            <person name="Brown C.T."/>
            <person name="Hug L.A."/>
            <person name="Sharon I."/>
            <person name="Castelle C.J."/>
            <person name="Probst A.J."/>
            <person name="Thomas B.C."/>
            <person name="Singh A."/>
            <person name="Wilkins M.J."/>
            <person name="Karaoz U."/>
            <person name="Brodie E.L."/>
            <person name="Williams K.H."/>
            <person name="Hubbard S.S."/>
            <person name="Banfield J.F."/>
        </authorList>
    </citation>
    <scope>NUCLEOTIDE SEQUENCE [LARGE SCALE GENOMIC DNA]</scope>
</reference>
<evidence type="ECO:0000256" key="1">
    <source>
        <dbReference type="SAM" id="MobiDB-lite"/>
    </source>
</evidence>
<comment type="caution">
    <text evidence="4">The sequence shown here is derived from an EMBL/GenBank/DDBJ whole genome shotgun (WGS) entry which is preliminary data.</text>
</comment>
<keyword evidence="2" id="KW-1133">Transmembrane helix</keyword>
<dbReference type="InterPro" id="IPR027381">
    <property type="entry name" value="LytR/CpsA/Psr_C"/>
</dbReference>
<feature type="domain" description="LytR/CpsA/Psr regulator C-terminal" evidence="3">
    <location>
        <begin position="163"/>
        <end position="249"/>
    </location>
</feature>
<accession>A0A1F6MBI4</accession>
<dbReference type="Gene3D" id="3.30.70.2390">
    <property type="match status" value="1"/>
</dbReference>
<evidence type="ECO:0000313" key="4">
    <source>
        <dbReference type="EMBL" id="OGH69017.1"/>
    </source>
</evidence>
<feature type="compositionally biased region" description="Low complexity" evidence="1">
    <location>
        <begin position="132"/>
        <end position="144"/>
    </location>
</feature>
<proteinExistence type="predicted"/>
<dbReference type="EMBL" id="MFQA01000020">
    <property type="protein sequence ID" value="OGH69017.1"/>
    <property type="molecule type" value="Genomic_DNA"/>
</dbReference>
<name>A0A1F6MBI4_9BACT</name>
<evidence type="ECO:0000256" key="2">
    <source>
        <dbReference type="SAM" id="Phobius"/>
    </source>
</evidence>
<dbReference type="AlphaFoldDB" id="A0A1F6MBI4"/>
<evidence type="ECO:0000313" key="5">
    <source>
        <dbReference type="Proteomes" id="UP000176413"/>
    </source>
</evidence>
<evidence type="ECO:0000259" key="3">
    <source>
        <dbReference type="Pfam" id="PF13399"/>
    </source>
</evidence>
<feature type="transmembrane region" description="Helical" evidence="2">
    <location>
        <begin position="25"/>
        <end position="43"/>
    </location>
</feature>
<dbReference type="Proteomes" id="UP000176413">
    <property type="component" value="Unassembled WGS sequence"/>
</dbReference>
<feature type="region of interest" description="Disordered" evidence="1">
    <location>
        <begin position="132"/>
        <end position="151"/>
    </location>
</feature>
<sequence length="252" mass="26704">MENITTKLKTVKNILCFLFKTPKRFIVMVALIGALVVGGYYFFDKPTPEEKAREELAAAMAVVSKVMILPQDDQPVLATVTDAETLIAQQAFFAGSVNGDQLLLFPKSMKAVIWSPSREKIINVGPIQQSANPAAINPSPSPTSQMPTKSTTPTLQEAASLLVEIRNGTGKTGYGSAIAEQLSANSAYKVIKVTDATKTDYAKNIVFNLSSDQPKASLASSLAAVLGADLSSKLPDGEKETAADALVILGGK</sequence>
<keyword evidence="2" id="KW-0812">Transmembrane</keyword>
<protein>
    <recommendedName>
        <fullName evidence="3">LytR/CpsA/Psr regulator C-terminal domain-containing protein</fullName>
    </recommendedName>
</protein>
<dbReference type="Pfam" id="PF13399">
    <property type="entry name" value="LytR_C"/>
    <property type="match status" value="1"/>
</dbReference>
<gene>
    <name evidence="4" type="ORF">A3D53_03885</name>
</gene>
<keyword evidence="2" id="KW-0472">Membrane</keyword>
<organism evidence="4 5">
    <name type="scientific">Candidatus Magasanikbacteria bacterium RIFCSPHIGHO2_02_FULL_45_10</name>
    <dbReference type="NCBI Taxonomy" id="1798679"/>
    <lineage>
        <taxon>Bacteria</taxon>
        <taxon>Candidatus Magasanikiibacteriota</taxon>
    </lineage>
</organism>